<keyword evidence="3" id="KW-1185">Reference proteome</keyword>
<sequence>MNQHVDSTAEPEGAGPKPEVAKDSAKPADNDSVAPPPPPDEEPAPEAREAIEQLFALAPHLRPGRANVMGDTRVSGDVVAGDKRVDVHLHENPLPRLHTVGPLPTAELDHLAETFAPNRRYDELHGELTDQRVLVMRGRRGTGRRTAALRMLMQAGPKAGEVIALDPGTEPVDFANHVQPAGAYVVVDPITSQDGPLRDIHLNAVRHRIGDDGLFIVVAAHDTVMEDVTVHAWEPPPAADITRAHLLRAIRRTMADGPSDAATAEDKARRLLKLDQAVAYLAVGPSPREAADFARLLMEYAAGRCDDEELSGYGRISAEEITNRWFGEGHQSDRVTLRDKAFLVSLAVFDGLPYPLVAELGDLLYVRLRAVEEPDRAPGYPVFGPSPADRLTLARAQEYDDETSTAWGGLTERVVAFQNSSHWSTVLRHVWTSHPAVRGPLLAWLDTLVTDRRVFVRLRAAVASGVLAAADFGYAFDNFLNQWGSSPSPMQRQLAAWALYTAAEHDADSAVRRLLSNWSGRHDPARRWTVARTYALLGGATAPSALRDIGRMAATGSAPDNALRSALEQALEVLLLGPAAVAALERLVQWHEAQGPLRELAAAGFLRGARRRHYVVDDRTTTWPRLLWLADRGPAARRYVVVMWRALLADRSQREAARAELGRWVRVAERASMNAARHRAFLDGAPYEEAGRYDVVSDVESALGDLLPLLVRTRNDYERLDFLLRRLDPSDGVRSATLARLRAALANSPTALPGPL</sequence>
<name>A0ABZ2A719_STRNV</name>
<proteinExistence type="predicted"/>
<protein>
    <recommendedName>
        <fullName evidence="4">LigA protein</fullName>
    </recommendedName>
</protein>
<organism evidence="2 3">
    <name type="scientific">Streptomyces niveus</name>
    <name type="common">Streptomyces spheroides</name>
    <dbReference type="NCBI Taxonomy" id="193462"/>
    <lineage>
        <taxon>Bacteria</taxon>
        <taxon>Bacillati</taxon>
        <taxon>Actinomycetota</taxon>
        <taxon>Actinomycetes</taxon>
        <taxon>Kitasatosporales</taxon>
        <taxon>Streptomycetaceae</taxon>
        <taxon>Streptomyces</taxon>
    </lineage>
</organism>
<dbReference type="Proteomes" id="UP001432209">
    <property type="component" value="Chromosome"/>
</dbReference>
<reference evidence="2" key="1">
    <citation type="submission" date="2022-10" db="EMBL/GenBank/DDBJ databases">
        <title>The complete genomes of actinobacterial strains from the NBC collection.</title>
        <authorList>
            <person name="Joergensen T.S."/>
            <person name="Alvarez Arevalo M."/>
            <person name="Sterndorff E.B."/>
            <person name="Faurdal D."/>
            <person name="Vuksanovic O."/>
            <person name="Mourched A.-S."/>
            <person name="Charusanti P."/>
            <person name="Shaw S."/>
            <person name="Blin K."/>
            <person name="Weber T."/>
        </authorList>
    </citation>
    <scope>NUCLEOTIDE SEQUENCE</scope>
    <source>
        <strain evidence="2">NBC_01432</strain>
    </source>
</reference>
<feature type="compositionally biased region" description="Basic and acidic residues" evidence="1">
    <location>
        <begin position="19"/>
        <end position="29"/>
    </location>
</feature>
<accession>A0ABZ2A719</accession>
<dbReference type="RefSeq" id="WP_329076723.1">
    <property type="nucleotide sequence ID" value="NZ_CP109389.1"/>
</dbReference>
<dbReference type="EMBL" id="CP109495">
    <property type="protein sequence ID" value="WUX53105.1"/>
    <property type="molecule type" value="Genomic_DNA"/>
</dbReference>
<feature type="region of interest" description="Disordered" evidence="1">
    <location>
        <begin position="1"/>
        <end position="44"/>
    </location>
</feature>
<evidence type="ECO:0000256" key="1">
    <source>
        <dbReference type="SAM" id="MobiDB-lite"/>
    </source>
</evidence>
<evidence type="ECO:0000313" key="3">
    <source>
        <dbReference type="Proteomes" id="UP001432209"/>
    </source>
</evidence>
<evidence type="ECO:0000313" key="2">
    <source>
        <dbReference type="EMBL" id="WUX53105.1"/>
    </source>
</evidence>
<gene>
    <name evidence="2" type="ORF">OG442_17010</name>
</gene>
<evidence type="ECO:0008006" key="4">
    <source>
        <dbReference type="Google" id="ProtNLM"/>
    </source>
</evidence>